<keyword evidence="3" id="KW-1185">Reference proteome</keyword>
<reference evidence="3" key="1">
    <citation type="journal article" date="2019" name="Int. J. Syst. Evol. Microbiol.">
        <title>The Global Catalogue of Microorganisms (GCM) 10K type strain sequencing project: providing services to taxonomists for standard genome sequencing and annotation.</title>
        <authorList>
            <consortium name="The Broad Institute Genomics Platform"/>
            <consortium name="The Broad Institute Genome Sequencing Center for Infectious Disease"/>
            <person name="Wu L."/>
            <person name="Ma J."/>
        </authorList>
    </citation>
    <scope>NUCLEOTIDE SEQUENCE [LARGE SCALE GENOMIC DNA]</scope>
    <source>
        <strain evidence="3">JCM 30346</strain>
    </source>
</reference>
<name>A0ABW1NKM9_9ACTN</name>
<protein>
    <submittedName>
        <fullName evidence="2">WhiB family transcriptional regulator</fullName>
    </submittedName>
</protein>
<dbReference type="InterPro" id="IPR034768">
    <property type="entry name" value="4FE4S_WBL"/>
</dbReference>
<evidence type="ECO:0000259" key="1">
    <source>
        <dbReference type="PROSITE" id="PS51674"/>
    </source>
</evidence>
<sequence>MANLARLDTAHPTVIDRSPLSLRHMVRVELVTVDFRRQTPISGNPVWAVVERYEGRLVKICGTADDLTELVTLARAAAWNYGATFTPVHPSALAGLGAPGTLTENAECVYDPELHVGPAGGESAEDKAAREAVARDVCASCPARLVCGIYALKARPTSGVWAGMTVAEINTAAELREVA</sequence>
<accession>A0ABW1NKM9</accession>
<organism evidence="2 3">
    <name type="scientific">Sphaerisporangium aureirubrum</name>
    <dbReference type="NCBI Taxonomy" id="1544736"/>
    <lineage>
        <taxon>Bacteria</taxon>
        <taxon>Bacillati</taxon>
        <taxon>Actinomycetota</taxon>
        <taxon>Actinomycetes</taxon>
        <taxon>Streptosporangiales</taxon>
        <taxon>Streptosporangiaceae</taxon>
        <taxon>Sphaerisporangium</taxon>
    </lineage>
</organism>
<dbReference type="Pfam" id="PF02467">
    <property type="entry name" value="Whib"/>
    <property type="match status" value="1"/>
</dbReference>
<evidence type="ECO:0000313" key="2">
    <source>
        <dbReference type="EMBL" id="MFC6083711.1"/>
    </source>
</evidence>
<feature type="domain" description="4Fe-4S Wbl-type" evidence="1">
    <location>
        <begin position="107"/>
        <end position="171"/>
    </location>
</feature>
<evidence type="ECO:0000313" key="3">
    <source>
        <dbReference type="Proteomes" id="UP001596137"/>
    </source>
</evidence>
<dbReference type="Proteomes" id="UP001596137">
    <property type="component" value="Unassembled WGS sequence"/>
</dbReference>
<proteinExistence type="predicted"/>
<dbReference type="PROSITE" id="PS51674">
    <property type="entry name" value="4FE4S_WBL"/>
    <property type="match status" value="1"/>
</dbReference>
<dbReference type="EMBL" id="JBHSRF010000032">
    <property type="protein sequence ID" value="MFC6083711.1"/>
    <property type="molecule type" value="Genomic_DNA"/>
</dbReference>
<dbReference type="RefSeq" id="WP_380755985.1">
    <property type="nucleotide sequence ID" value="NZ_JBHSRF010000032.1"/>
</dbReference>
<comment type="caution">
    <text evidence="2">The sequence shown here is derived from an EMBL/GenBank/DDBJ whole genome shotgun (WGS) entry which is preliminary data.</text>
</comment>
<gene>
    <name evidence="2" type="ORF">ACFP1K_21270</name>
</gene>